<comment type="catalytic activity">
    <reaction evidence="6">
        <text>coproporphyrinogen III + 3 O2 = coproporphyrin III + 3 H2O2</text>
        <dbReference type="Rhea" id="RHEA:43436"/>
        <dbReference type="ChEBI" id="CHEBI:15379"/>
        <dbReference type="ChEBI" id="CHEBI:16240"/>
        <dbReference type="ChEBI" id="CHEBI:57309"/>
        <dbReference type="ChEBI" id="CHEBI:131725"/>
        <dbReference type="EC" id="1.3.3.15"/>
    </reaction>
</comment>
<keyword evidence="4 6" id="KW-0560">Oxidoreductase</keyword>
<comment type="subcellular location">
    <subcellularLocation>
        <location evidence="6">Cytoplasm</location>
    </subcellularLocation>
</comment>
<comment type="pathway">
    <text evidence="6">Porphyrin-containing compound metabolism; protoheme biosynthesis.</text>
</comment>
<keyword evidence="6" id="KW-0963">Cytoplasm</keyword>
<keyword evidence="2 6" id="KW-0285">Flavoprotein</keyword>
<organism evidence="8 9">
    <name type="scientific">Blastopirellula marina</name>
    <dbReference type="NCBI Taxonomy" id="124"/>
    <lineage>
        <taxon>Bacteria</taxon>
        <taxon>Pseudomonadati</taxon>
        <taxon>Planctomycetota</taxon>
        <taxon>Planctomycetia</taxon>
        <taxon>Pirellulales</taxon>
        <taxon>Pirellulaceae</taxon>
        <taxon>Blastopirellula</taxon>
    </lineage>
</organism>
<dbReference type="InterPro" id="IPR002937">
    <property type="entry name" value="Amino_oxidase"/>
</dbReference>
<evidence type="ECO:0000313" key="8">
    <source>
        <dbReference type="EMBL" id="PQO45001.1"/>
    </source>
</evidence>
<evidence type="ECO:0000256" key="3">
    <source>
        <dbReference type="ARBA" id="ARBA00022827"/>
    </source>
</evidence>
<evidence type="ECO:0000256" key="5">
    <source>
        <dbReference type="ARBA" id="ARBA00023133"/>
    </source>
</evidence>
<evidence type="ECO:0000259" key="7">
    <source>
        <dbReference type="Pfam" id="PF01593"/>
    </source>
</evidence>
<name>A0A2S8GL10_9BACT</name>
<dbReference type="AlphaFoldDB" id="A0A2S8GL10"/>
<comment type="function">
    <text evidence="6">Involved in coproporphyrin-dependent heme b biosynthesis. Catalyzes the oxidation of coproporphyrinogen III to coproporphyrin III.</text>
</comment>
<accession>A0A2S8GL10</accession>
<feature type="domain" description="Amine oxidase" evidence="7">
    <location>
        <begin position="78"/>
        <end position="525"/>
    </location>
</feature>
<dbReference type="InterPro" id="IPR036188">
    <property type="entry name" value="FAD/NAD-bd_sf"/>
</dbReference>
<gene>
    <name evidence="8" type="primary">hemG</name>
    <name evidence="8" type="ORF">C5Y93_15820</name>
</gene>
<dbReference type="Gene3D" id="3.90.660.20">
    <property type="entry name" value="Protoporphyrinogen oxidase, mitochondrial, domain 2"/>
    <property type="match status" value="1"/>
</dbReference>
<dbReference type="SUPFAM" id="SSF54373">
    <property type="entry name" value="FAD-linked reductases, C-terminal domain"/>
    <property type="match status" value="1"/>
</dbReference>
<dbReference type="GO" id="GO:0005737">
    <property type="term" value="C:cytoplasm"/>
    <property type="evidence" value="ECO:0007669"/>
    <property type="project" value="UniProtKB-SubCell"/>
</dbReference>
<keyword evidence="3 6" id="KW-0274">FAD</keyword>
<comment type="cofactor">
    <cofactor evidence="1 6">
        <name>FAD</name>
        <dbReference type="ChEBI" id="CHEBI:57692"/>
    </cofactor>
</comment>
<evidence type="ECO:0000256" key="4">
    <source>
        <dbReference type="ARBA" id="ARBA00023002"/>
    </source>
</evidence>
<evidence type="ECO:0000256" key="2">
    <source>
        <dbReference type="ARBA" id="ARBA00022630"/>
    </source>
</evidence>
<sequence length="536" mass="58204">MREASSGWSEESAGGVLCNLSACGAGCNQLTVFPLNSAPGGIYFSIWYTKRLRNSFGDRPLDAAAAKPSRIAVIGGGISGLAAAHRLHELAPSTEITLYEASERLGGVLETQHHDGYLAEQSADTFITNVPWGLDLCRRLGIDGDLVPTNDALRKAYVVSRGKLVDVPEGFLLMAPGKAWPIITSPILSPAGKLRLAWEYFVPQRKETGDESLKSFVVRRLGRETYERLVQPLIGGIYTADPEKLSIAATMKQFVEMERQHGGLIRGMRKRQADSAKTDSGARYSMFVAPKEGMSTIINALAARLPEGSIRLNSPVRSVERLSEGAWQVTTAGGADTFDGVIAAAPAPAAARLFEAFDPTLAGELGQIEYAGCAIVLLGVRRDQIAKPIAGFGFVVPEVENRRILAASFASYKFPGRSPDDSVLIRVFVGGACHKEMNELPEQELRRIALEELADLIGLSGEPQLFMVRRWSAQMPQYHVGHLELVERIEQLAAKHPGLQLTGNAYHGVGVPLCVRTSEQAAERLVKQLHLSQVER</sequence>
<dbReference type="Gene3D" id="1.10.3110.10">
    <property type="entry name" value="protoporphyrinogen ix oxidase, domain 3"/>
    <property type="match status" value="1"/>
</dbReference>
<protein>
    <recommendedName>
        <fullName evidence="6">Coproporphyrinogen III oxidase</fullName>
        <ecNumber evidence="6">1.3.3.15</ecNumber>
    </recommendedName>
</protein>
<dbReference type="EMBL" id="PUHZ01000016">
    <property type="protein sequence ID" value="PQO45001.1"/>
    <property type="molecule type" value="Genomic_DNA"/>
</dbReference>
<dbReference type="EC" id="1.3.3.15" evidence="6"/>
<dbReference type="GO" id="GO:0006783">
    <property type="term" value="P:heme biosynthetic process"/>
    <property type="evidence" value="ECO:0007669"/>
    <property type="project" value="UniProtKB-UniRule"/>
</dbReference>
<evidence type="ECO:0000256" key="1">
    <source>
        <dbReference type="ARBA" id="ARBA00001974"/>
    </source>
</evidence>
<dbReference type="InterPro" id="IPR004572">
    <property type="entry name" value="Protoporphyrinogen_oxidase"/>
</dbReference>
<comment type="similarity">
    <text evidence="6">Belongs to the protoporphyrinogen/coproporphyrinogen oxidase family. Coproporphyrinogen III oxidase subfamily.</text>
</comment>
<dbReference type="UniPathway" id="UPA00252"/>
<dbReference type="GO" id="GO:0004729">
    <property type="term" value="F:oxygen-dependent protoporphyrinogen oxidase activity"/>
    <property type="evidence" value="ECO:0007669"/>
    <property type="project" value="UniProtKB-UniRule"/>
</dbReference>
<evidence type="ECO:0000256" key="6">
    <source>
        <dbReference type="RuleBase" id="RU364052"/>
    </source>
</evidence>
<dbReference type="InterPro" id="IPR050464">
    <property type="entry name" value="Zeta_carotene_desat/Oxidored"/>
</dbReference>
<reference evidence="8 9" key="1">
    <citation type="submission" date="2018-02" db="EMBL/GenBank/DDBJ databases">
        <title>Comparative genomes isolates from brazilian mangrove.</title>
        <authorList>
            <person name="Araujo J.E."/>
            <person name="Taketani R.G."/>
            <person name="Silva M.C.P."/>
            <person name="Loureco M.V."/>
            <person name="Andreote F.D."/>
        </authorList>
    </citation>
    <scope>NUCLEOTIDE SEQUENCE [LARGE SCALE GENOMIC DNA]</scope>
    <source>
        <strain evidence="8 9">Nap-Phe MGV</strain>
    </source>
</reference>
<dbReference type="Proteomes" id="UP000237819">
    <property type="component" value="Unassembled WGS sequence"/>
</dbReference>
<dbReference type="Pfam" id="PF01593">
    <property type="entry name" value="Amino_oxidase"/>
    <property type="match status" value="1"/>
</dbReference>
<dbReference type="PANTHER" id="PTHR42923:SF3">
    <property type="entry name" value="PROTOPORPHYRINOGEN OXIDASE"/>
    <property type="match status" value="1"/>
</dbReference>
<keyword evidence="5 6" id="KW-0350">Heme biosynthesis</keyword>
<dbReference type="PANTHER" id="PTHR42923">
    <property type="entry name" value="PROTOPORPHYRINOGEN OXIDASE"/>
    <property type="match status" value="1"/>
</dbReference>
<dbReference type="Gene3D" id="3.50.50.60">
    <property type="entry name" value="FAD/NAD(P)-binding domain"/>
    <property type="match status" value="1"/>
</dbReference>
<dbReference type="NCBIfam" id="TIGR00562">
    <property type="entry name" value="proto_IX_ox"/>
    <property type="match status" value="1"/>
</dbReference>
<evidence type="ECO:0000313" key="9">
    <source>
        <dbReference type="Proteomes" id="UP000237819"/>
    </source>
</evidence>
<comment type="caution">
    <text evidence="8">The sequence shown here is derived from an EMBL/GenBank/DDBJ whole genome shotgun (WGS) entry which is preliminary data.</text>
</comment>
<proteinExistence type="inferred from homology"/>
<dbReference type="SUPFAM" id="SSF51905">
    <property type="entry name" value="FAD/NAD(P)-binding domain"/>
    <property type="match status" value="1"/>
</dbReference>